<dbReference type="GO" id="GO:0005634">
    <property type="term" value="C:nucleus"/>
    <property type="evidence" value="ECO:0007669"/>
    <property type="project" value="UniProtKB-SubCell"/>
</dbReference>
<evidence type="ECO:0000256" key="12">
    <source>
        <dbReference type="PROSITE-ProRule" id="PRU00042"/>
    </source>
</evidence>
<keyword evidence="9" id="KW-0805">Transcription regulation</keyword>
<dbReference type="Gene3D" id="3.30.160.60">
    <property type="entry name" value="Classic Zinc Finger"/>
    <property type="match status" value="4"/>
</dbReference>
<keyword evidence="11" id="KW-0539">Nucleus</keyword>
<evidence type="ECO:0000256" key="3">
    <source>
        <dbReference type="ARBA" id="ARBA00022490"/>
    </source>
</evidence>
<evidence type="ECO:0000313" key="15">
    <source>
        <dbReference type="EMBL" id="THD28570.1"/>
    </source>
</evidence>
<comment type="subcellular location">
    <subcellularLocation>
        <location evidence="2">Cytoplasm</location>
    </subcellularLocation>
    <subcellularLocation>
        <location evidence="1">Nucleus</location>
    </subcellularLocation>
</comment>
<evidence type="ECO:0000256" key="9">
    <source>
        <dbReference type="ARBA" id="ARBA00023015"/>
    </source>
</evidence>
<evidence type="ECO:0000259" key="14">
    <source>
        <dbReference type="PROSITE" id="PS50157"/>
    </source>
</evidence>
<evidence type="ECO:0000256" key="10">
    <source>
        <dbReference type="ARBA" id="ARBA00023163"/>
    </source>
</evidence>
<evidence type="ECO:0000256" key="7">
    <source>
        <dbReference type="ARBA" id="ARBA00022833"/>
    </source>
</evidence>
<keyword evidence="6 12" id="KW-0863">Zinc-finger</keyword>
<evidence type="ECO:0000256" key="1">
    <source>
        <dbReference type="ARBA" id="ARBA00004123"/>
    </source>
</evidence>
<dbReference type="InterPro" id="IPR013087">
    <property type="entry name" value="Znf_C2H2_type"/>
</dbReference>
<dbReference type="AlphaFoldDB" id="A0A4E0S432"/>
<dbReference type="PANTHER" id="PTHR16515">
    <property type="entry name" value="PR DOMAIN ZINC FINGER PROTEIN"/>
    <property type="match status" value="1"/>
</dbReference>
<dbReference type="SUPFAM" id="SSF57667">
    <property type="entry name" value="beta-beta-alpha zinc fingers"/>
    <property type="match status" value="3"/>
</dbReference>
<organism evidence="15 16">
    <name type="scientific">Fasciola hepatica</name>
    <name type="common">Liver fluke</name>
    <dbReference type="NCBI Taxonomy" id="6192"/>
    <lineage>
        <taxon>Eukaryota</taxon>
        <taxon>Metazoa</taxon>
        <taxon>Spiralia</taxon>
        <taxon>Lophotrochozoa</taxon>
        <taxon>Platyhelminthes</taxon>
        <taxon>Trematoda</taxon>
        <taxon>Digenea</taxon>
        <taxon>Plagiorchiida</taxon>
        <taxon>Echinostomata</taxon>
        <taxon>Echinostomatoidea</taxon>
        <taxon>Fasciolidae</taxon>
        <taxon>Fasciola</taxon>
    </lineage>
</organism>
<dbReference type="EMBL" id="JXXN02000119">
    <property type="protein sequence ID" value="THD28570.1"/>
    <property type="molecule type" value="Genomic_DNA"/>
</dbReference>
<sequence length="811" mass="91084">MLQQPCTHWPPSFQNGFSSINQLVSSNSKSSRNCDEVASSMRQTEAEKLESAKMSLSDLQATCDSKPVKAETVQPGPERNPLVNENRLSSDQERLCGSSDLHSNISIPLILDAIKTSDHNLESLSTEAFETGKNGTQKTMVKLEPSSNKKERQIEEFLVRKTAMLENWTADMLNSSAPRTHTKLEGPVPSNRKHTIDFILSPTASLDSSTDVHTTTTSPYSTPPAQLLLPPKANVSVSPNLHSNFHTNMPNLHPGLSSNPGGSLNLTDASVTKTSFEFWFSLFFELWSQRFRELQSQATQVQPIDFRLSANEDRNRNSEFDTRSVLSPSIPSWSILENNGTDNETNLAGQFRQSVKTVLHTSSPSRHTVQNSTLYNIFPHSASAPDHNVFLTESSQMTVCPEVSSIVQASTPVECPKNSWYQSRIEPQAQPSKLNQWTEYSKVPSLLKEPTVLNSTWFSESRSPVSQITRAGTSCNSVHPNLVETQQITNNNKNASNFMDRLKQLKNISDLSQTKKRIHVGNNTIRAEHSTVVASNRADCPRPTAGSRRPRGYRALPFPIGKRDGRMHYECNECHKTFGQLSNLKVHLRTHTGERPFQCNICDKGFTQLAHLQKHTLVHTGEKPHQCVVCEKRFSSTSNLKTHMRLHNGEKPFKCKLCSMEFGQFIHLKLHRRLHTSDRAFTCPKCQRKFTSCGLLRVHWENENCYSKDQLPPDQYMWIDFASSPRAHGALQTSIIDKFTRSAADQTWTGTPDYHLQNQQSRQLKKPLSSSPSMHCNQLFRSSSATFAAGGGNYNSCHSERSTITTTIPYQ</sequence>
<keyword evidence="5" id="KW-0677">Repeat</keyword>
<dbReference type="PANTHER" id="PTHR16515:SF59">
    <property type="entry name" value="PR DOMAIN ZINC FINGER PROTEIN 1"/>
    <property type="match status" value="1"/>
</dbReference>
<dbReference type="GO" id="GO:0000978">
    <property type="term" value="F:RNA polymerase II cis-regulatory region sequence-specific DNA binding"/>
    <property type="evidence" value="ECO:0007669"/>
    <property type="project" value="TreeGrafter"/>
</dbReference>
<dbReference type="Pfam" id="PF00096">
    <property type="entry name" value="zf-C2H2"/>
    <property type="match status" value="4"/>
</dbReference>
<dbReference type="GO" id="GO:0008270">
    <property type="term" value="F:zinc ion binding"/>
    <property type="evidence" value="ECO:0007669"/>
    <property type="project" value="UniProtKB-KW"/>
</dbReference>
<gene>
    <name evidence="15" type="ORF">D915_000562</name>
</gene>
<dbReference type="FunFam" id="3.30.160.60:FF:000262">
    <property type="entry name" value="PR domain zinc finger protein 1"/>
    <property type="match status" value="1"/>
</dbReference>
<dbReference type="InterPro" id="IPR036236">
    <property type="entry name" value="Znf_C2H2_sf"/>
</dbReference>
<keyword evidence="3" id="KW-0963">Cytoplasm</keyword>
<dbReference type="SMART" id="SM00355">
    <property type="entry name" value="ZnF_C2H2"/>
    <property type="match status" value="5"/>
</dbReference>
<dbReference type="GO" id="GO:0003700">
    <property type="term" value="F:DNA-binding transcription factor activity"/>
    <property type="evidence" value="ECO:0007669"/>
    <property type="project" value="TreeGrafter"/>
</dbReference>
<evidence type="ECO:0000313" key="16">
    <source>
        <dbReference type="Proteomes" id="UP000230066"/>
    </source>
</evidence>
<protein>
    <submittedName>
        <fullName evidence="15">PRDM1</fullName>
    </submittedName>
</protein>
<evidence type="ECO:0000256" key="11">
    <source>
        <dbReference type="ARBA" id="ARBA00023242"/>
    </source>
</evidence>
<feature type="domain" description="C2H2-type" evidence="14">
    <location>
        <begin position="625"/>
        <end position="652"/>
    </location>
</feature>
<dbReference type="GO" id="GO:0045165">
    <property type="term" value="P:cell fate commitment"/>
    <property type="evidence" value="ECO:0007669"/>
    <property type="project" value="TreeGrafter"/>
</dbReference>
<feature type="domain" description="C2H2-type" evidence="14">
    <location>
        <begin position="597"/>
        <end position="624"/>
    </location>
</feature>
<feature type="region of interest" description="Disordered" evidence="13">
    <location>
        <begin position="206"/>
        <end position="228"/>
    </location>
</feature>
<dbReference type="Proteomes" id="UP000230066">
    <property type="component" value="Unassembled WGS sequence"/>
</dbReference>
<keyword evidence="4" id="KW-0479">Metal-binding</keyword>
<dbReference type="GO" id="GO:0005737">
    <property type="term" value="C:cytoplasm"/>
    <property type="evidence" value="ECO:0007669"/>
    <property type="project" value="UniProtKB-SubCell"/>
</dbReference>
<reference evidence="15" key="1">
    <citation type="submission" date="2019-03" db="EMBL/GenBank/DDBJ databases">
        <title>Improved annotation for the trematode Fasciola hepatica.</title>
        <authorList>
            <person name="Choi Y.-J."/>
            <person name="Martin J."/>
            <person name="Mitreva M."/>
        </authorList>
    </citation>
    <scope>NUCLEOTIDE SEQUENCE [LARGE SCALE GENOMIC DNA]</scope>
</reference>
<feature type="domain" description="C2H2-type" evidence="14">
    <location>
        <begin position="653"/>
        <end position="680"/>
    </location>
</feature>
<dbReference type="PROSITE" id="PS00028">
    <property type="entry name" value="ZINC_FINGER_C2H2_1"/>
    <property type="match status" value="4"/>
</dbReference>
<dbReference type="GO" id="GO:0000122">
    <property type="term" value="P:negative regulation of transcription by RNA polymerase II"/>
    <property type="evidence" value="ECO:0007669"/>
    <property type="project" value="UniProtKB-ARBA"/>
</dbReference>
<dbReference type="PROSITE" id="PS50157">
    <property type="entry name" value="ZINC_FINGER_C2H2_2"/>
    <property type="match status" value="4"/>
</dbReference>
<evidence type="ECO:0000256" key="2">
    <source>
        <dbReference type="ARBA" id="ARBA00004496"/>
    </source>
</evidence>
<keyword evidence="10" id="KW-0804">Transcription</keyword>
<feature type="compositionally biased region" description="Low complexity" evidence="13">
    <location>
        <begin position="208"/>
        <end position="224"/>
    </location>
</feature>
<evidence type="ECO:0000256" key="4">
    <source>
        <dbReference type="ARBA" id="ARBA00022723"/>
    </source>
</evidence>
<keyword evidence="16" id="KW-1185">Reference proteome</keyword>
<accession>A0A4E0S432</accession>
<dbReference type="FunFam" id="3.30.160.60:FF:000446">
    <property type="entry name" value="Zinc finger protein"/>
    <property type="match status" value="1"/>
</dbReference>
<dbReference type="InterPro" id="IPR050331">
    <property type="entry name" value="Zinc_finger"/>
</dbReference>
<evidence type="ECO:0000256" key="8">
    <source>
        <dbReference type="ARBA" id="ARBA00022843"/>
    </source>
</evidence>
<dbReference type="FunFam" id="3.30.160.60:FF:001498">
    <property type="entry name" value="Zinc finger protein 404"/>
    <property type="match status" value="1"/>
</dbReference>
<evidence type="ECO:0000256" key="6">
    <source>
        <dbReference type="ARBA" id="ARBA00022771"/>
    </source>
</evidence>
<keyword evidence="8" id="KW-0832">Ubl conjugation</keyword>
<evidence type="ECO:0000256" key="13">
    <source>
        <dbReference type="SAM" id="MobiDB-lite"/>
    </source>
</evidence>
<keyword evidence="7" id="KW-0862">Zinc</keyword>
<proteinExistence type="predicted"/>
<evidence type="ECO:0000256" key="5">
    <source>
        <dbReference type="ARBA" id="ARBA00022737"/>
    </source>
</evidence>
<comment type="caution">
    <text evidence="15">The sequence shown here is derived from an EMBL/GenBank/DDBJ whole genome shotgun (WGS) entry which is preliminary data.</text>
</comment>
<name>A0A4E0S432_FASHE</name>
<feature type="domain" description="C2H2-type" evidence="14">
    <location>
        <begin position="569"/>
        <end position="596"/>
    </location>
</feature>
<dbReference type="FunFam" id="3.30.160.60:FF:000211">
    <property type="entry name" value="PR domain zinc finger protein 1"/>
    <property type="match status" value="1"/>
</dbReference>